<accession>A0ACB8XME6</accession>
<reference evidence="2" key="1">
    <citation type="journal article" date="2022" name="Mol. Ecol. Resour.">
        <title>The genomes of chicory, endive, great burdock and yacon provide insights into Asteraceae palaeo-polyploidization history and plant inulin production.</title>
        <authorList>
            <person name="Fan W."/>
            <person name="Wang S."/>
            <person name="Wang H."/>
            <person name="Wang A."/>
            <person name="Jiang F."/>
            <person name="Liu H."/>
            <person name="Zhao H."/>
            <person name="Xu D."/>
            <person name="Zhang Y."/>
        </authorList>
    </citation>
    <scope>NUCLEOTIDE SEQUENCE [LARGE SCALE GENOMIC DNA]</scope>
    <source>
        <strain evidence="2">cv. Niubang</strain>
    </source>
</reference>
<evidence type="ECO:0000313" key="2">
    <source>
        <dbReference type="Proteomes" id="UP001055879"/>
    </source>
</evidence>
<comment type="caution">
    <text evidence="1">The sequence shown here is derived from an EMBL/GenBank/DDBJ whole genome shotgun (WGS) entry which is preliminary data.</text>
</comment>
<protein>
    <submittedName>
        <fullName evidence="1">Uncharacterized protein</fullName>
    </submittedName>
</protein>
<evidence type="ECO:0000313" key="1">
    <source>
        <dbReference type="EMBL" id="KAI3669096.1"/>
    </source>
</evidence>
<sequence length="81" mass="9269">MAVILLMDPIPATLAVHLVVLFVEETIMWTSDLAFRLFNAHHPMMLLILPRIALLTISCETEEIKAISRLILKMLDNEQKQ</sequence>
<name>A0ACB8XME6_ARCLA</name>
<proteinExistence type="predicted"/>
<dbReference type="Proteomes" id="UP001055879">
    <property type="component" value="Linkage Group LG16"/>
</dbReference>
<organism evidence="1 2">
    <name type="scientific">Arctium lappa</name>
    <name type="common">Greater burdock</name>
    <name type="synonym">Lappa major</name>
    <dbReference type="NCBI Taxonomy" id="4217"/>
    <lineage>
        <taxon>Eukaryota</taxon>
        <taxon>Viridiplantae</taxon>
        <taxon>Streptophyta</taxon>
        <taxon>Embryophyta</taxon>
        <taxon>Tracheophyta</taxon>
        <taxon>Spermatophyta</taxon>
        <taxon>Magnoliopsida</taxon>
        <taxon>eudicotyledons</taxon>
        <taxon>Gunneridae</taxon>
        <taxon>Pentapetalae</taxon>
        <taxon>asterids</taxon>
        <taxon>campanulids</taxon>
        <taxon>Asterales</taxon>
        <taxon>Asteraceae</taxon>
        <taxon>Carduoideae</taxon>
        <taxon>Cardueae</taxon>
        <taxon>Arctiinae</taxon>
        <taxon>Arctium</taxon>
    </lineage>
</organism>
<dbReference type="EMBL" id="CM042062">
    <property type="protein sequence ID" value="KAI3669096.1"/>
    <property type="molecule type" value="Genomic_DNA"/>
</dbReference>
<keyword evidence="2" id="KW-1185">Reference proteome</keyword>
<gene>
    <name evidence="1" type="ORF">L6452_40319</name>
</gene>
<reference evidence="1 2" key="2">
    <citation type="journal article" date="2022" name="Mol. Ecol. Resour.">
        <title>The genomes of chicory, endive, great burdock and yacon provide insights into Asteraceae paleo-polyploidization history and plant inulin production.</title>
        <authorList>
            <person name="Fan W."/>
            <person name="Wang S."/>
            <person name="Wang H."/>
            <person name="Wang A."/>
            <person name="Jiang F."/>
            <person name="Liu H."/>
            <person name="Zhao H."/>
            <person name="Xu D."/>
            <person name="Zhang Y."/>
        </authorList>
    </citation>
    <scope>NUCLEOTIDE SEQUENCE [LARGE SCALE GENOMIC DNA]</scope>
    <source>
        <strain evidence="2">cv. Niubang</strain>
    </source>
</reference>